<dbReference type="InterPro" id="IPR005107">
    <property type="entry name" value="CO_DH_flav_C"/>
</dbReference>
<dbReference type="InterPro" id="IPR051312">
    <property type="entry name" value="Diverse_Substr_Oxidored"/>
</dbReference>
<dbReference type="Gene3D" id="3.30.43.10">
    <property type="entry name" value="Uridine Diphospho-n-acetylenolpyruvylglucosamine Reductase, domain 2"/>
    <property type="match status" value="1"/>
</dbReference>
<dbReference type="AlphaFoldDB" id="A0A4P7L775"/>
<dbReference type="InterPro" id="IPR016166">
    <property type="entry name" value="FAD-bd_PCMH"/>
</dbReference>
<dbReference type="InterPro" id="IPR036318">
    <property type="entry name" value="FAD-bd_PCMH-like_sf"/>
</dbReference>
<reference evidence="3 4" key="1">
    <citation type="submission" date="2019-03" db="EMBL/GenBank/DDBJ databases">
        <title>Efficiently degradation of phenoxyalkanoic acid herbicides by Cupriavidus oxalaticus strain X32.</title>
        <authorList>
            <person name="Sheng X."/>
        </authorList>
    </citation>
    <scope>NUCLEOTIDE SEQUENCE [LARGE SCALE GENOMIC DNA]</scope>
    <source>
        <strain evidence="3 4">X32</strain>
    </source>
</reference>
<dbReference type="GO" id="GO:0071949">
    <property type="term" value="F:FAD binding"/>
    <property type="evidence" value="ECO:0007669"/>
    <property type="project" value="InterPro"/>
</dbReference>
<dbReference type="SUPFAM" id="SSF55447">
    <property type="entry name" value="CO dehydrogenase flavoprotein C-terminal domain-like"/>
    <property type="match status" value="1"/>
</dbReference>
<dbReference type="InterPro" id="IPR002346">
    <property type="entry name" value="Mopterin_DH_FAD-bd"/>
</dbReference>
<evidence type="ECO:0000256" key="1">
    <source>
        <dbReference type="ARBA" id="ARBA00022827"/>
    </source>
</evidence>
<dbReference type="Gene3D" id="3.30.465.10">
    <property type="match status" value="2"/>
</dbReference>
<dbReference type="GO" id="GO:0016491">
    <property type="term" value="F:oxidoreductase activity"/>
    <property type="evidence" value="ECO:0007669"/>
    <property type="project" value="InterPro"/>
</dbReference>
<dbReference type="RefSeq" id="WP_135703859.1">
    <property type="nucleotide sequence ID" value="NZ_CP038634.1"/>
</dbReference>
<dbReference type="STRING" id="1349762.GCA_001592245_04069"/>
<protein>
    <submittedName>
        <fullName evidence="3">Xanthine dehydrogenase family protein subunit M</fullName>
    </submittedName>
</protein>
<dbReference type="PANTHER" id="PTHR42659:SF1">
    <property type="entry name" value="OXIDOREDUCTASE"/>
    <property type="match status" value="1"/>
</dbReference>
<dbReference type="Pfam" id="PF00941">
    <property type="entry name" value="FAD_binding_5"/>
    <property type="match status" value="1"/>
</dbReference>
<sequence length="330" mass="35081">MQPFSYARPDTIDEALRLGSQPGARYIGGGTNLIDLVKAGVETPRQLVDVSRLPLARVEALPDGGLRIGATLTNTDAANLRLVREQYPLLAQALLSGASGQLRNMATVGGNLLQRTRCHYFYDTGFPACNKRKPGSGCGALDGINRMHAILGASEHCIAVHPSDMCVALAALEAVIVVRAPGGERRIRIADFHRLPEDKPEIDTTLAPGELVVALELPPSPYAAHAHYLKVRDRSSFAFALVSVAAALEFSGHTVRSARIALGGVAHKPWRVPGAEQALTGRPLSAHSAAEAARLLLDGARSYEHNAFKVGLAQRAVVRALQVAARPQGA</sequence>
<keyword evidence="1" id="KW-0285">Flavoprotein</keyword>
<dbReference type="InterPro" id="IPR036683">
    <property type="entry name" value="CO_DH_flav_C_dom_sf"/>
</dbReference>
<proteinExistence type="predicted"/>
<name>A0A4P7L775_9BURK</name>
<organism evidence="3 4">
    <name type="scientific">Cupriavidus oxalaticus</name>
    <dbReference type="NCBI Taxonomy" id="96344"/>
    <lineage>
        <taxon>Bacteria</taxon>
        <taxon>Pseudomonadati</taxon>
        <taxon>Pseudomonadota</taxon>
        <taxon>Betaproteobacteria</taxon>
        <taxon>Burkholderiales</taxon>
        <taxon>Burkholderiaceae</taxon>
        <taxon>Cupriavidus</taxon>
    </lineage>
</organism>
<dbReference type="KEGG" id="cox:E0W60_10315"/>
<accession>A0A4P7L775</accession>
<dbReference type="PROSITE" id="PS51387">
    <property type="entry name" value="FAD_PCMH"/>
    <property type="match status" value="1"/>
</dbReference>
<evidence type="ECO:0000313" key="4">
    <source>
        <dbReference type="Proteomes" id="UP000295294"/>
    </source>
</evidence>
<dbReference type="Pfam" id="PF03450">
    <property type="entry name" value="CO_deh_flav_C"/>
    <property type="match status" value="1"/>
</dbReference>
<dbReference type="InterPro" id="IPR016169">
    <property type="entry name" value="FAD-bd_PCMH_sub2"/>
</dbReference>
<dbReference type="EMBL" id="CP038634">
    <property type="protein sequence ID" value="QBY51478.1"/>
    <property type="molecule type" value="Genomic_DNA"/>
</dbReference>
<evidence type="ECO:0000313" key="3">
    <source>
        <dbReference type="EMBL" id="QBY51478.1"/>
    </source>
</evidence>
<dbReference type="OrthoDB" id="9814706at2"/>
<gene>
    <name evidence="3" type="ORF">E0W60_10315</name>
</gene>
<dbReference type="SUPFAM" id="SSF56176">
    <property type="entry name" value="FAD-binding/transporter-associated domain-like"/>
    <property type="match status" value="1"/>
</dbReference>
<dbReference type="Proteomes" id="UP000295294">
    <property type="component" value="Chromosome 1"/>
</dbReference>
<keyword evidence="1" id="KW-0274">FAD</keyword>
<dbReference type="InterPro" id="IPR016167">
    <property type="entry name" value="FAD-bd_PCMH_sub1"/>
</dbReference>
<evidence type="ECO:0000259" key="2">
    <source>
        <dbReference type="PROSITE" id="PS51387"/>
    </source>
</evidence>
<dbReference type="PANTHER" id="PTHR42659">
    <property type="entry name" value="XANTHINE DEHYDROGENASE SUBUNIT C-RELATED"/>
    <property type="match status" value="1"/>
</dbReference>
<feature type="domain" description="FAD-binding PCMH-type" evidence="2">
    <location>
        <begin position="1"/>
        <end position="222"/>
    </location>
</feature>
<dbReference type="SMART" id="SM01092">
    <property type="entry name" value="CO_deh_flav_C"/>
    <property type="match status" value="1"/>
</dbReference>
<dbReference type="Gene3D" id="3.30.390.50">
    <property type="entry name" value="CO dehydrogenase flavoprotein, C-terminal domain"/>
    <property type="match status" value="1"/>
</dbReference>